<evidence type="ECO:0000313" key="2">
    <source>
        <dbReference type="EMBL" id="MPM97658.1"/>
    </source>
</evidence>
<feature type="region of interest" description="Disordered" evidence="1">
    <location>
        <begin position="101"/>
        <end position="132"/>
    </location>
</feature>
<sequence>MVCTCVHTVSQRRQRIHLVVSRTMEKLERSSSSSGTGAWKGSSSIPISAERAFNSQDSRRLQNKQLCGWLDSMSSNMVLRASTAREVSVLTTIPSTTVVEQEGAKLRRPSISTKQTRQDAPWQTTLTSGKCK</sequence>
<organism evidence="2">
    <name type="scientific">bioreactor metagenome</name>
    <dbReference type="NCBI Taxonomy" id="1076179"/>
    <lineage>
        <taxon>unclassified sequences</taxon>
        <taxon>metagenomes</taxon>
        <taxon>ecological metagenomes</taxon>
    </lineage>
</organism>
<reference evidence="2" key="1">
    <citation type="submission" date="2019-08" db="EMBL/GenBank/DDBJ databases">
        <authorList>
            <person name="Kucharzyk K."/>
            <person name="Murdoch R.W."/>
            <person name="Higgins S."/>
            <person name="Loffler F."/>
        </authorList>
    </citation>
    <scope>NUCLEOTIDE SEQUENCE</scope>
</reference>
<feature type="compositionally biased region" description="Polar residues" evidence="1">
    <location>
        <begin position="121"/>
        <end position="132"/>
    </location>
</feature>
<name>A0A645E935_9ZZZZ</name>
<evidence type="ECO:0000256" key="1">
    <source>
        <dbReference type="SAM" id="MobiDB-lite"/>
    </source>
</evidence>
<protein>
    <submittedName>
        <fullName evidence="2">Uncharacterized protein</fullName>
    </submittedName>
</protein>
<gene>
    <name evidence="2" type="ORF">SDC9_144835</name>
</gene>
<dbReference type="AlphaFoldDB" id="A0A645E935"/>
<accession>A0A645E935</accession>
<dbReference type="EMBL" id="VSSQ01043900">
    <property type="protein sequence ID" value="MPM97658.1"/>
    <property type="molecule type" value="Genomic_DNA"/>
</dbReference>
<proteinExistence type="predicted"/>
<comment type="caution">
    <text evidence="2">The sequence shown here is derived from an EMBL/GenBank/DDBJ whole genome shotgun (WGS) entry which is preliminary data.</text>
</comment>